<dbReference type="Proteomes" id="UP001497444">
    <property type="component" value="Chromosome 5"/>
</dbReference>
<dbReference type="Gene3D" id="2.60.120.920">
    <property type="match status" value="1"/>
</dbReference>
<evidence type="ECO:0000256" key="1">
    <source>
        <dbReference type="ARBA" id="ARBA00000900"/>
    </source>
</evidence>
<name>A0ABP0X3J9_9BRYO</name>
<evidence type="ECO:0000313" key="11">
    <source>
        <dbReference type="EMBL" id="CAK9273242.1"/>
    </source>
</evidence>
<feature type="domain" description="RING-type" evidence="9">
    <location>
        <begin position="1304"/>
        <end position="1342"/>
    </location>
</feature>
<keyword evidence="5 8" id="KW-0863">Zinc-finger</keyword>
<dbReference type="InterPro" id="IPR035773">
    <property type="entry name" value="SPRY_RNF123"/>
</dbReference>
<keyword evidence="6" id="KW-0833">Ubl conjugation pathway</keyword>
<feature type="domain" description="B30.2/SPRY" evidence="10">
    <location>
        <begin position="123"/>
        <end position="303"/>
    </location>
</feature>
<dbReference type="Pfam" id="PF00622">
    <property type="entry name" value="SPRY"/>
    <property type="match status" value="1"/>
</dbReference>
<dbReference type="InterPro" id="IPR013320">
    <property type="entry name" value="ConA-like_dom_sf"/>
</dbReference>
<evidence type="ECO:0000313" key="12">
    <source>
        <dbReference type="Proteomes" id="UP001497444"/>
    </source>
</evidence>
<dbReference type="InterPro" id="IPR001841">
    <property type="entry name" value="Znf_RING"/>
</dbReference>
<evidence type="ECO:0000256" key="5">
    <source>
        <dbReference type="ARBA" id="ARBA00022771"/>
    </source>
</evidence>
<protein>
    <recommendedName>
        <fullName evidence="2">RING-type E3 ubiquitin transferase</fullName>
        <ecNumber evidence="2">2.3.2.27</ecNumber>
    </recommendedName>
</protein>
<dbReference type="CDD" id="cd12882">
    <property type="entry name" value="SPRY_RNF123"/>
    <property type="match status" value="1"/>
</dbReference>
<evidence type="ECO:0000256" key="8">
    <source>
        <dbReference type="PROSITE-ProRule" id="PRU00175"/>
    </source>
</evidence>
<evidence type="ECO:0000256" key="6">
    <source>
        <dbReference type="ARBA" id="ARBA00022786"/>
    </source>
</evidence>
<evidence type="ECO:0000256" key="2">
    <source>
        <dbReference type="ARBA" id="ARBA00012483"/>
    </source>
</evidence>
<evidence type="ECO:0000256" key="3">
    <source>
        <dbReference type="ARBA" id="ARBA00022679"/>
    </source>
</evidence>
<evidence type="ECO:0000256" key="7">
    <source>
        <dbReference type="ARBA" id="ARBA00022833"/>
    </source>
</evidence>
<accession>A0ABP0X3J9</accession>
<dbReference type="Pfam" id="PF19322">
    <property type="entry name" value="RKP_N"/>
    <property type="match status" value="1"/>
</dbReference>
<sequence length="1394" mass="155388">MMWPDGGGFRKAHKLQGAKSIGLAILLDDEQQQQQQQQQNGKKVGVVVVVSASCSSNRRWGLDRTLAYVLDMSPHSPDIPFFITKDEKIDFPKVRSYLNAQLEDGIMHDSSDDGSIASGSRDGVLINAAGGARPVGDNDVVVVAMDNESASGDIRFDQSHLVLESQTVFSSARANACVWKGRWMFEATLGTAGIQQLGWATASCPFTCEEGVGDAVDSYAYDGKRVRKWSEGPKTYGQPWVAGDVIGCCIDLDIGEISFYRNGFPLGVAYEGVRTLEPRQGYFPAISLSHSERCELNFGGRPFKYPVQGFFPIQAPPVVKFGEAQDRLGSATARAKFLLGCLQRLVQLSSHEVAAAMAPVDQLRRLRPLSEDDISSLGGEICELLRPLLLAGGLETEEEKDDATDDVRQPNQYVVWAALVPFLLETYRREVPHDAPSVDKALDLLLPRLVDKQVADGSLISMLMEALAYGCRTSPFSLADHPYTGPYPYLALACHLLERYDFMVLWWMSKGFDLCLEGLLTRKGPNKNDLEALMPTVWWPGSREDLCSEGKLRHAATTLSKAIDKVEELQWELFRQLLQFVPPSSGELQQQVPGVVLRRFLQHLVCKNRGANRSMAPPGLSDNSVLVSTYCVLLRLLSEGLGNGKVGAESGEGTKELSEHSVGFLHREGKRSFPVHLFLKDGSSTDFSRLGGTLSHLIKTSPVGLDSPKVEWVESSMDEGDELVRHGGKLQPACCSEVVMGGLGCDSKSPAQAATKIVTSSLKTGVGERAASPLSNYHNGHSCDGCEEGKPCSSGRMDISLQRATVLRSTYKRAGFQPIMELSEAIREEELLDIMVLLYHLGLAQNFKQAAFCMQHQMQSIAQLDDTERSIHGEKVSGDYLKRLKEARTLYREDLIDFVRQCTWYRVTMFARWKLRGMYATCMWLVQLLLMLSKQDPLFSYVPEFYVETLVDSFHALRRSDPPFVSPSSLLQQGLSPFVTFLVTHFNDVRIVNLDIRDILLQSISVLVQYKDHVVAFERSQAACVGMMGSLLASFDNRFWIPISNILLRLCKGSGFGASKCSSHGESFSPHFQRLLKEKCTVDEKLFASFLNRLFNTLNWTITEFSVVIKEMQEQIDRHQVQDLQQRKCTIMFELSCNLERILEFFTQELPMAFLQGPEMNLTRLCELIVFVLNHTTCSADALYFDSSVRQQGQSLDKVHRAMILAPLVGIVLNLRSSMSVPNHGMTYDLAHAIVSMDRSAAVISNFQYLTSYSWDVIFKGDPSVRRVEELKAFVSKLKAEWEEAKRQANVLGGSSAINREETCSICYACEVDTMFIPCKHQSCQRCISRHLLNNQRCFFCNSTISELCNMIPTTPYVGDSRCAADSTATLTQSTSGYDLQQSRSIRMSISRLQ</sequence>
<dbReference type="CDD" id="cd16541">
    <property type="entry name" value="RING-HC_RNF123"/>
    <property type="match status" value="1"/>
</dbReference>
<gene>
    <name evidence="11" type="ORF">CSSPJE1EN1_LOCUS18720</name>
</gene>
<comment type="catalytic activity">
    <reaction evidence="1">
        <text>S-ubiquitinyl-[E2 ubiquitin-conjugating enzyme]-L-cysteine + [acceptor protein]-L-lysine = [E2 ubiquitin-conjugating enzyme]-L-cysteine + N(6)-ubiquitinyl-[acceptor protein]-L-lysine.</text>
        <dbReference type="EC" id="2.3.2.27"/>
    </reaction>
</comment>
<dbReference type="Gene3D" id="3.30.40.10">
    <property type="entry name" value="Zinc/RING finger domain, C3HC4 (zinc finger)"/>
    <property type="match status" value="1"/>
</dbReference>
<dbReference type="InterPro" id="IPR013083">
    <property type="entry name" value="Znf_RING/FYVE/PHD"/>
</dbReference>
<dbReference type="Pfam" id="PF25576">
    <property type="entry name" value="TPR_RNF123"/>
    <property type="match status" value="1"/>
</dbReference>
<dbReference type="PROSITE" id="PS50089">
    <property type="entry name" value="ZF_RING_2"/>
    <property type="match status" value="1"/>
</dbReference>
<dbReference type="SUPFAM" id="SSF49899">
    <property type="entry name" value="Concanavalin A-like lectins/glucanases"/>
    <property type="match status" value="1"/>
</dbReference>
<dbReference type="PANTHER" id="PTHR13363">
    <property type="entry name" value="RING FINGER AND SRY DOMAIN-CONTAINING"/>
    <property type="match status" value="1"/>
</dbReference>
<keyword evidence="7" id="KW-0862">Zinc</keyword>
<dbReference type="SUPFAM" id="SSF57850">
    <property type="entry name" value="RING/U-box"/>
    <property type="match status" value="1"/>
</dbReference>
<dbReference type="EC" id="2.3.2.27" evidence="2"/>
<evidence type="ECO:0000259" key="9">
    <source>
        <dbReference type="PROSITE" id="PS50089"/>
    </source>
</evidence>
<reference evidence="11" key="1">
    <citation type="submission" date="2024-02" db="EMBL/GenBank/DDBJ databases">
        <authorList>
            <consortium name="ELIXIR-Norway"/>
            <consortium name="Elixir Norway"/>
        </authorList>
    </citation>
    <scope>NUCLEOTIDE SEQUENCE</scope>
</reference>
<keyword evidence="4" id="KW-0479">Metal-binding</keyword>
<organism evidence="11 12">
    <name type="scientific">Sphagnum jensenii</name>
    <dbReference type="NCBI Taxonomy" id="128206"/>
    <lineage>
        <taxon>Eukaryota</taxon>
        <taxon>Viridiplantae</taxon>
        <taxon>Streptophyta</taxon>
        <taxon>Embryophyta</taxon>
        <taxon>Bryophyta</taxon>
        <taxon>Sphagnophytina</taxon>
        <taxon>Sphagnopsida</taxon>
        <taxon>Sphagnales</taxon>
        <taxon>Sphagnaceae</taxon>
        <taxon>Sphagnum</taxon>
    </lineage>
</organism>
<dbReference type="Pfam" id="PF13920">
    <property type="entry name" value="zf-C3HC4_3"/>
    <property type="match status" value="1"/>
</dbReference>
<keyword evidence="3" id="KW-0808">Transferase</keyword>
<dbReference type="InterPro" id="IPR001870">
    <property type="entry name" value="B30.2/SPRY"/>
</dbReference>
<proteinExistence type="predicted"/>
<dbReference type="SMART" id="SM00449">
    <property type="entry name" value="SPRY"/>
    <property type="match status" value="1"/>
</dbReference>
<evidence type="ECO:0000259" key="10">
    <source>
        <dbReference type="PROSITE" id="PS50188"/>
    </source>
</evidence>
<dbReference type="InterPro" id="IPR045129">
    <property type="entry name" value="RNF123/RKP/RSPRY1"/>
</dbReference>
<dbReference type="InterPro" id="IPR045737">
    <property type="entry name" value="RKP_N"/>
</dbReference>
<dbReference type="InterPro" id="IPR003877">
    <property type="entry name" value="SPRY_dom"/>
</dbReference>
<evidence type="ECO:0000256" key="4">
    <source>
        <dbReference type="ARBA" id="ARBA00022723"/>
    </source>
</evidence>
<dbReference type="EMBL" id="OZ020100">
    <property type="protein sequence ID" value="CAK9273242.1"/>
    <property type="molecule type" value="Genomic_DNA"/>
</dbReference>
<dbReference type="InterPro" id="IPR043136">
    <property type="entry name" value="B30.2/SPRY_sf"/>
</dbReference>
<keyword evidence="12" id="KW-1185">Reference proteome</keyword>
<dbReference type="PROSITE" id="PS50188">
    <property type="entry name" value="B302_SPRY"/>
    <property type="match status" value="1"/>
</dbReference>
<dbReference type="SMART" id="SM00184">
    <property type="entry name" value="RING"/>
    <property type="match status" value="1"/>
</dbReference>
<dbReference type="InterPro" id="IPR057987">
    <property type="entry name" value="TPR_RNF123/RKP"/>
</dbReference>
<dbReference type="PANTHER" id="PTHR13363:SF5">
    <property type="entry name" value="E3 UBIQUITIN-PROTEIN LIGASE RNF123"/>
    <property type="match status" value="1"/>
</dbReference>